<dbReference type="AlphaFoldDB" id="A0A248LIP4"/>
<dbReference type="EMBL" id="CP022115">
    <property type="protein sequence ID" value="ASJ24670.1"/>
    <property type="molecule type" value="Genomic_DNA"/>
</dbReference>
<dbReference type="InterPro" id="IPR011010">
    <property type="entry name" value="DNA_brk_join_enz"/>
</dbReference>
<dbReference type="GO" id="GO:0006310">
    <property type="term" value="P:DNA recombination"/>
    <property type="evidence" value="ECO:0007669"/>
    <property type="project" value="UniProtKB-KW"/>
</dbReference>
<name>A0A248LIP4_9NEIS</name>
<keyword evidence="4" id="KW-0233">DNA recombination</keyword>
<dbReference type="InterPro" id="IPR046668">
    <property type="entry name" value="DUF6538"/>
</dbReference>
<dbReference type="Proteomes" id="UP000197424">
    <property type="component" value="Chromosome"/>
</dbReference>
<dbReference type="Gene3D" id="1.10.443.10">
    <property type="entry name" value="Intergrase catalytic core"/>
    <property type="match status" value="1"/>
</dbReference>
<dbReference type="SUPFAM" id="SSF56349">
    <property type="entry name" value="DNA breaking-rejoining enzymes"/>
    <property type="match status" value="1"/>
</dbReference>
<evidence type="ECO:0000313" key="7">
    <source>
        <dbReference type="EMBL" id="ASJ24670.1"/>
    </source>
</evidence>
<keyword evidence="3" id="KW-0238">DNA-binding</keyword>
<dbReference type="GO" id="GO:0015074">
    <property type="term" value="P:DNA integration"/>
    <property type="evidence" value="ECO:0007669"/>
    <property type="project" value="UniProtKB-KW"/>
</dbReference>
<dbReference type="InterPro" id="IPR002104">
    <property type="entry name" value="Integrase_catalytic"/>
</dbReference>
<dbReference type="PANTHER" id="PTHR30349:SF41">
    <property type="entry name" value="INTEGRASE_RECOMBINASE PROTEIN MJ0367-RELATED"/>
    <property type="match status" value="1"/>
</dbReference>
<dbReference type="Pfam" id="PF20172">
    <property type="entry name" value="DUF6538"/>
    <property type="match status" value="1"/>
</dbReference>
<evidence type="ECO:0000259" key="6">
    <source>
        <dbReference type="PROSITE" id="PS51898"/>
    </source>
</evidence>
<dbReference type="GO" id="GO:0003677">
    <property type="term" value="F:DNA binding"/>
    <property type="evidence" value="ECO:0007669"/>
    <property type="project" value="UniProtKB-KW"/>
</dbReference>
<feature type="region of interest" description="Disordered" evidence="5">
    <location>
        <begin position="224"/>
        <end position="243"/>
    </location>
</feature>
<evidence type="ECO:0000256" key="2">
    <source>
        <dbReference type="ARBA" id="ARBA00022908"/>
    </source>
</evidence>
<feature type="domain" description="Tyr recombinase" evidence="6">
    <location>
        <begin position="378"/>
        <end position="591"/>
    </location>
</feature>
<dbReference type="InterPro" id="IPR050090">
    <property type="entry name" value="Tyrosine_recombinase_XerCD"/>
</dbReference>
<evidence type="ECO:0000256" key="1">
    <source>
        <dbReference type="ARBA" id="ARBA00008857"/>
    </source>
</evidence>
<dbReference type="OrthoDB" id="9784724at2"/>
<evidence type="ECO:0000256" key="5">
    <source>
        <dbReference type="SAM" id="MobiDB-lite"/>
    </source>
</evidence>
<dbReference type="PANTHER" id="PTHR30349">
    <property type="entry name" value="PHAGE INTEGRASE-RELATED"/>
    <property type="match status" value="1"/>
</dbReference>
<dbReference type="InterPro" id="IPR013762">
    <property type="entry name" value="Integrase-like_cat_sf"/>
</dbReference>
<accession>A0A248LIP4</accession>
<reference evidence="8" key="1">
    <citation type="submission" date="2017-06" db="EMBL/GenBank/DDBJ databases">
        <title>Whole genome sequence of Laribacter hongkongensis LHGZ1.</title>
        <authorList>
            <person name="Chen D."/>
            <person name="Wu H."/>
            <person name="Chen J."/>
        </authorList>
    </citation>
    <scope>NUCLEOTIDE SEQUENCE [LARGE SCALE GENOMIC DNA]</scope>
    <source>
        <strain evidence="8">LHGZ1</strain>
    </source>
</reference>
<dbReference type="CDD" id="cd01184">
    <property type="entry name" value="INT_C_like_1"/>
    <property type="match status" value="1"/>
</dbReference>
<dbReference type="Gene3D" id="1.10.150.130">
    <property type="match status" value="1"/>
</dbReference>
<proteinExistence type="inferred from homology"/>
<dbReference type="InterPro" id="IPR010998">
    <property type="entry name" value="Integrase_recombinase_N"/>
</dbReference>
<gene>
    <name evidence="7" type="ORF">LHGZ1_1839</name>
</gene>
<protein>
    <submittedName>
        <fullName evidence="7">Integrase family protein</fullName>
    </submittedName>
</protein>
<sequence>MLNSVRMPSAQRLTCPRCSKVLHPQGGRQGIPSGRMGAFSFAAPSTHYLRFQPDEFAHHLRLRGSSYYFRQVIPRLGEITLSLRTGDRRTAKGLCHRISKSLSTRFAAVTTKPITSQQRLHEILEELREDARDTLRTFISENEMDDLDSLRWAKEVTQRRIQRTTGEPEDFIKLHAKLEFLEALEAKMNGNAMKLVTLAMHGATGALGEIAQQPSPKVLLASAEALQPAASSEPSDDYSDGSTAGHTFAQLVEQYTHEQKMKGKWSDKSELEAGAVVRILTALVPSGPVDGLTRKDFVRVSELLSNFPAQASKRFPHVADLRELALMNHAPDVLMSITTQNKHITRLSTILKWAELNGLIRKNLAEGLVKEKGGRASEEKSAFSNDDLRLIFRCIAEKRTPKPYKTNRNGGNPIQAFHYWVPVLGYYTGARVNEIASLRPQDVRQVDDVWCIDICQQNDGNKRTKTRAGDRIVPLHPELLRMGFVQFALKAAERECPRLLELKMSPNGYGGTVSNWFNGHPDKSHSLYLRAGIRGANLSFYSLRHSFTTNMERARVDPITLKRLVGHAMDDMTYGRYSKGINPQIAFEELSKLPSLSDDILVPFEEWMPSMA</sequence>
<dbReference type="PROSITE" id="PS51898">
    <property type="entry name" value="TYR_RECOMBINASE"/>
    <property type="match status" value="1"/>
</dbReference>
<organism evidence="7 8">
    <name type="scientific">Laribacter hongkongensis</name>
    <dbReference type="NCBI Taxonomy" id="168471"/>
    <lineage>
        <taxon>Bacteria</taxon>
        <taxon>Pseudomonadati</taxon>
        <taxon>Pseudomonadota</taxon>
        <taxon>Betaproteobacteria</taxon>
        <taxon>Neisseriales</taxon>
        <taxon>Aquaspirillaceae</taxon>
        <taxon>Laribacter</taxon>
    </lineage>
</organism>
<evidence type="ECO:0000313" key="8">
    <source>
        <dbReference type="Proteomes" id="UP000197424"/>
    </source>
</evidence>
<comment type="similarity">
    <text evidence="1">Belongs to the 'phage' integrase family.</text>
</comment>
<evidence type="ECO:0000256" key="4">
    <source>
        <dbReference type="ARBA" id="ARBA00023172"/>
    </source>
</evidence>
<evidence type="ECO:0000256" key="3">
    <source>
        <dbReference type="ARBA" id="ARBA00023125"/>
    </source>
</evidence>
<keyword evidence="2" id="KW-0229">DNA integration</keyword>